<comment type="caution">
    <text evidence="1">The sequence shown here is derived from an EMBL/GenBank/DDBJ whole genome shotgun (WGS) entry which is preliminary data.</text>
</comment>
<dbReference type="Proteomes" id="UP000563094">
    <property type="component" value="Unassembled WGS sequence"/>
</dbReference>
<dbReference type="EMBL" id="JACJIQ010000018">
    <property type="protein sequence ID" value="MBA9079078.1"/>
    <property type="molecule type" value="Genomic_DNA"/>
</dbReference>
<evidence type="ECO:0000313" key="2">
    <source>
        <dbReference type="Proteomes" id="UP000563094"/>
    </source>
</evidence>
<organism evidence="1 2">
    <name type="scientific">Rufibacter quisquiliarum</name>
    <dbReference type="NCBI Taxonomy" id="1549639"/>
    <lineage>
        <taxon>Bacteria</taxon>
        <taxon>Pseudomonadati</taxon>
        <taxon>Bacteroidota</taxon>
        <taxon>Cytophagia</taxon>
        <taxon>Cytophagales</taxon>
        <taxon>Hymenobacteraceae</taxon>
        <taxon>Rufibacter</taxon>
    </lineage>
</organism>
<sequence>MKKFLNVMRGEFTISIESFKRGRANDPCFHYVGLLNIIMLVK</sequence>
<reference evidence="1 2" key="1">
    <citation type="submission" date="2020-08" db="EMBL/GenBank/DDBJ databases">
        <title>Genomic Encyclopedia of Type Strains, Phase IV (KMG-IV): sequencing the most valuable type-strain genomes for metagenomic binning, comparative biology and taxonomic classification.</title>
        <authorList>
            <person name="Goeker M."/>
        </authorList>
    </citation>
    <scope>NUCLEOTIDE SEQUENCE [LARGE SCALE GENOMIC DNA]</scope>
    <source>
        <strain evidence="1 2">DSM 29854</strain>
    </source>
</reference>
<proteinExistence type="predicted"/>
<gene>
    <name evidence="1" type="ORF">FHS90_003813</name>
</gene>
<protein>
    <submittedName>
        <fullName evidence="1">Uncharacterized protein</fullName>
    </submittedName>
</protein>
<evidence type="ECO:0000313" key="1">
    <source>
        <dbReference type="EMBL" id="MBA9079078.1"/>
    </source>
</evidence>
<accession>A0A839GXB6</accession>
<keyword evidence="2" id="KW-1185">Reference proteome</keyword>
<dbReference type="AlphaFoldDB" id="A0A839GXB6"/>
<name>A0A839GXB6_9BACT</name>